<dbReference type="KEGG" id="mdu:MDUV_51240"/>
<keyword evidence="3" id="KW-1185">Reference proteome</keyword>
<evidence type="ECO:0000313" key="3">
    <source>
        <dbReference type="Proteomes" id="UP000467006"/>
    </source>
</evidence>
<reference evidence="2 3" key="1">
    <citation type="journal article" date="2019" name="Emerg. Microbes Infect.">
        <title>Comprehensive subspecies identification of 175 nontuberculous mycobacteria species based on 7547 genomic profiles.</title>
        <authorList>
            <person name="Matsumoto Y."/>
            <person name="Kinjo T."/>
            <person name="Motooka D."/>
            <person name="Nabeya D."/>
            <person name="Jung N."/>
            <person name="Uechi K."/>
            <person name="Horii T."/>
            <person name="Iida T."/>
            <person name="Fujita J."/>
            <person name="Nakamura S."/>
        </authorList>
    </citation>
    <scope>NUCLEOTIDE SEQUENCE [LARGE SCALE GENOMIC DNA]</scope>
    <source>
        <strain evidence="2 3">JCM 6396</strain>
    </source>
</reference>
<feature type="compositionally biased region" description="Low complexity" evidence="1">
    <location>
        <begin position="248"/>
        <end position="260"/>
    </location>
</feature>
<dbReference type="Proteomes" id="UP000467006">
    <property type="component" value="Chromosome"/>
</dbReference>
<evidence type="ECO:0000256" key="1">
    <source>
        <dbReference type="SAM" id="MobiDB-lite"/>
    </source>
</evidence>
<feature type="region of interest" description="Disordered" evidence="1">
    <location>
        <begin position="73"/>
        <end position="260"/>
    </location>
</feature>
<feature type="compositionally biased region" description="Acidic residues" evidence="1">
    <location>
        <begin position="209"/>
        <end position="218"/>
    </location>
</feature>
<protein>
    <submittedName>
        <fullName evidence="2">Uncharacterized protein</fullName>
    </submittedName>
</protein>
<feature type="compositionally biased region" description="Acidic residues" evidence="1">
    <location>
        <begin position="113"/>
        <end position="147"/>
    </location>
</feature>
<accession>A0A7I7K9I6</accession>
<name>A0A7I7K9I6_9MYCO</name>
<feature type="compositionally biased region" description="Polar residues" evidence="1">
    <location>
        <begin position="79"/>
        <end position="95"/>
    </location>
</feature>
<organism evidence="2 3">
    <name type="scientific">Mycolicibacterium duvalii</name>
    <dbReference type="NCBI Taxonomy" id="39688"/>
    <lineage>
        <taxon>Bacteria</taxon>
        <taxon>Bacillati</taxon>
        <taxon>Actinomycetota</taxon>
        <taxon>Actinomycetes</taxon>
        <taxon>Mycobacteriales</taxon>
        <taxon>Mycobacteriaceae</taxon>
        <taxon>Mycolicibacterium</taxon>
    </lineage>
</organism>
<sequence>MCASPARHRAPRRESGTQREFWTASELLTSAGGQARHARTLPARYALPIGRVGALAVSLGIGFAVANSSGVAYADTDGDSSVSASRDNDATSSAPRRQHPDRTAPSDAGSSSDVEDEQGPEDLDDETLDDADLADLEPGDSESEVPDPDVSPGDDGSEEQSSGDASDDPPEPAVSDETAADGQLQRRNIQQAAVQETAQSPSESGTVADDADVTEPEPDVTAADATAEPQAESVTVDLTDTDTDTDTDSTTATTQTTTATATTTDKRVAVASAFPAENRVETVDMMTALVSNVVAPFADPAAPARAPWFDAFLAWVRRQITHTFFNRTPVWGPVESHQLLTGQVEFDLNARDPNDDPLTYKISQPAHGLVVRNPLTDTFIYTPTLPVTGQPLQDTFYVTISDSSEHLKGIGGVIQGIFHSLARIIGIAQRDEVTLAVSVTANPIVEVPPVVVVTPVATGLVGTAVRVSPVVVITDLDSEEITSATVTVNDAAADDVLSWGDLPTGVSAAVGEDGVVTFTGAASAAAYQQLLQTVTLTSEDIGVKTVSFAVIDDQGKTNVTPAATVVTIVGLPVEVPPLVVVSPVAAGRVDGPIRVSPIVVITDVDSDVLTSATVRITDPSADDSLGWGTLPPGMTVTTGDGWVTFTGDASAEAYQELLASVTLTSAAPGLKAVAFSVVDDDGNASSVPARTAVTVLGLPVDVPPLIVVTPVATGTAGAPITVSPIVVITDLDSDLLDSATVTLNDVDDGDVLGYGTLPTGVSATYDDGVLTFTGEASLADYQQLLRTVTLTSPAAGLKSVSFTVTDVEGNASSVPAATVVTVLGLPVDVPPLVVVSPVAAGVAGSAIRISPIVVITDLDSGDLRSATVTLAGAEEADVFGYGPLPTNVSAGYVDGVLTFTGDASVADYQALLASVTLTSPDAGLKTISFSVTDVDGNTSTVPAGTVVTVVGLPVTEIAPVVLVTPVAAGVVGSSVSVSPIVVITDLDSDQLHAATVTLEEAQPGDALGFTAALPTGVAAGYSDGVLTFTGGASVEEYRQLLASVTLTSDTAGLKAVSFTVTDLQGNTSVVPAASVVTVVGLPGVSIPPVVVVSPVAAGTVGKPTTVSPVVVITDLDSSQLGSATVTLAGAQDGDILAIDAGLPDGMQAGYADGVLTLTGAATVEQYRALLQSVTLTSVSAGLKTVSFSVTDLDGADSLVEAGTLVTVVGLSADVPPLVLVSPVAAGVTGSAIVVSPIVIITDPDSAQLHSATVTVGGGTADDVLDFTGTLPSGVDVSYGTGTLTFTGDASAAAYQALLQSVTLTSAGAGVKTVSFSLTDTEGATSVVPAGTVVTVVGVPGGLSMAPVVVVTPVAAGTVGEPTTVSPIVLITDLDSTEMDSATVTLADAEEGDELVVDATLPSGVEAFYAGGVLTITGTATVEQYQQMLQSVTLTTVSAGVKAVSFTVTDADGATSAVLAGTLVTMVGLSTEVPPLVLVAPVATGIAGSAIRVSPIVVLTDPDSDQVRSATVTLGTFGAGDVLAVSGALPSGVQAEYSAGVLTLTGNASVAQYQDLLQRVTLTAASGGLKTVSFAVTDGEGKTSVVPAGTAVTVVGLLDLSLDPVVVVSPVAAGTVGDAITVSPVVIITDLDSTFLRSASVTLDDPAAGDVLGYTAALPSGVEADYTDGVLTFTGTATVSEYEALLASVTLTSDTAGLKTVSYTVTDSLFHENAVAAVTAVTVLGLPETDIPPVVVVSLVAAGAVGRAIRISPLTVIRDLDSAQLTSATVTLTDPDGGDVLDLDAEVPDGMQVDYADGVLTLSGTASVEQYQTLLRSVTLTSTTAGVQTVSFAVTDLGGTTSVLPAITAVTVVGVPATSFAPVVVASPVAAGTTGSTIAVSPVLVIADVDSETLTSATVTIEGYQDGDVLDFDPALAPDILGSYANGLLTFSGDASVADYQALLRSVTVTSTDPGIRTVSFEVTDAGGAANVVPAATVVTVVGVAGVSLPPLVVASPVAAGRTGTPITVSPVLVVTDVDSALLGSAAVTIDDYQAGDLLDFDAALADGLLADYTDGVLTFTGDASAGDYQALLRSVTLTSAGAGIKTVSFTVTDLEGTSSILPAVTAVTVVGAPTVSLAPVVVVTPVAVGVVGDAITVSPIAVITDLDSDGLQSATVRVVNAADTDVLSFDGTLPSGVTVEYAAGEVTFTGPAAAGDYQNLLAAVSLTSQTSGLKTVSFTVTDLEGRVSTVPAATVVTVVGVPDVSIAPVVVVSPVAAGSVGAPITISPVVVITDLDSDDLQSATVTVGGAVDGDVMSYNGTLPDGIDVDYTDGVLTFTGNATVEQYRSLLEAVTLTSTAEGVKTLSFAVTDAEGVASALPAGTVVTVVGLPELLIAPVVVVSPVAAGVAGSAITVSPVLAITDLDSGIIRSATVTVAGAGVGDELDYTGTLPPDVVASAVDGTLTFTGNATVAEYQALLATVTLTSTTPGVKAVSFTVTDIDTNTSTVAATTMVTVVDAPLDAPPLVVVRPATAGTVGDAILVSPIVVITDLDSSHLGLATVTVEDWAADDVLGYTAALVPQNVDADFTGGVLTFTGDATVAEYQALLASVTLTSQAPGLKAVSFTVTDAQDNVSTLPAGTVVTVAALPVAVAPLVVVLPTAVGAVGEATTVSPVVVIADLDSSHLGSATVTVEDWAADDVLGYTAALVPQNVDADFTGGVLTFTGDATVAEYQALLASVTLTSQTAGLKEITFTVVDAETTASTVPAGTVVTVVGLQSPVAPLVLVAPLTTGTVGQAITVSPTVAIGDLDSDQLESAGVTIENYTAGDTLSFTAVLPEGVDVENLDGVLTFTGPASIDQYRALLASVKLTSTATGLKSVSFTVTDAEGNVNTVPAGTVVTVVGLPTEVAPLVVVTPVIAGAVGDTITVSPTVLISDLDSEEIDSATVTVGNWQAGDVLGFTAALPATVDANLVDGVLTFAGPASLTEYRALLESVTLTSASAGLKTISFAVVDGELNESAVPASTVVTVAEVPTEVAPLVLVTPVATGSIGDAITVSPTVAISDLDSEQIDRATVTIENLSAGDVLGYTAALPTDVDAVIAGGVLTFTGPASLAEYRALLESVTMTASAPGLKAISFTVTDADGNVSAVPATTVVTVVGLPTQVTPLVIVTPAVGGTVDEPITVSPIVVISDLDSDELESATVTIGNLAGGDVLGFTASLPGGIDANIVDGVLTFSGTASVATYQQLLQSVTLTSTTPGLRAVSFTVTDADNNESDVLATTVVTVLGLPTAADPLVLTSLVSVNYTAGAAGATVDPGLLVLDADSEIITGATVTIVSPGADDTLSFGPTPEGVTGTFSDGVLTFDGDASVADYQALLRSVTFSTGSSALAAIRTITFTVTDDQQGVSAPGMVAVTIAALPVLATPVVVTSLASIDYTAGESAKQVDPNLLLLDADSSEISGAVIRIVGGAAAGESLGFTMPSGVDLDYTYDAGVLTFTETASKAVYQELLRSITFTADTDALATIKSISFVVTDAENNTSNTGLVAVTIVKAPLNVAPLVVTSVVNVNYTAGNAATDVDPGLTLLDLDSDALSGATATISGGFASGDTLTFDETLAAQLGITGSYNSDAGVLTFTNAVAIEDYQQLLRSVQLSTGSAALAAIKTVSFQVTDRQGATSLPGSVAVTVLAAPSNIAPLVATIPVGPVYTAGNTAVAVNPLLTVADLDSDNLTGAVVEISGGFAEGDVLTFTPPEGSQISGLDFDSETGRLTIVGPGTLEQYQEALRSVRFASSGPSLASIKTITFTVTDEHGATSVPGLVTLTVVANTPPLLTTALPVSTYSRVLGGLLTLSPLTTIVDDSSFLTSATVTIGGAHSNDQLDFTPTGDIDGSYQDSVLTLSGQGTVAEYVQVLRSVTFETSGLALLGVRTITFQVVDLQGLPSNESVLLLTIVL</sequence>
<dbReference type="Pfam" id="PF17963">
    <property type="entry name" value="Big_9"/>
    <property type="match status" value="1"/>
</dbReference>
<proteinExistence type="predicted"/>
<dbReference type="PANTHER" id="PTHR14139:SF2">
    <property type="entry name" value="CALSYNTENIN-1"/>
    <property type="match status" value="1"/>
</dbReference>
<gene>
    <name evidence="2" type="ORF">MDUV_51240</name>
</gene>
<feature type="compositionally biased region" description="Polar residues" evidence="1">
    <location>
        <begin position="185"/>
        <end position="205"/>
    </location>
</feature>
<dbReference type="PANTHER" id="PTHR14139">
    <property type="entry name" value="CALSYNTENIN"/>
    <property type="match status" value="1"/>
</dbReference>
<evidence type="ECO:0000313" key="2">
    <source>
        <dbReference type="EMBL" id="BBX20264.1"/>
    </source>
</evidence>
<dbReference type="EMBL" id="AP022563">
    <property type="protein sequence ID" value="BBX20264.1"/>
    <property type="molecule type" value="Genomic_DNA"/>
</dbReference>